<dbReference type="AlphaFoldDB" id="A0A2N5LZC4"/>
<keyword evidence="2" id="KW-1185">Reference proteome</keyword>
<dbReference type="RefSeq" id="WP_101645863.1">
    <property type="nucleotide sequence ID" value="NZ_PGUY01000104.1"/>
</dbReference>
<dbReference type="Gene3D" id="1.20.1260.10">
    <property type="match status" value="2"/>
</dbReference>
<dbReference type="InterPro" id="IPR021617">
    <property type="entry name" value="DUF3231"/>
</dbReference>
<dbReference type="Proteomes" id="UP000234748">
    <property type="component" value="Unassembled WGS sequence"/>
</dbReference>
<reference evidence="1 2" key="1">
    <citation type="submission" date="2017-11" db="EMBL/GenBank/DDBJ databases">
        <title>Comparitive Functional Genomics of Dry Heat Resistant strains isolated from the Viking Spacecraft.</title>
        <authorList>
            <person name="Seuylemezian A."/>
            <person name="Cooper K."/>
            <person name="Vaishampayan P."/>
        </authorList>
    </citation>
    <scope>NUCLEOTIDE SEQUENCE [LARGE SCALE GENOMIC DNA]</scope>
    <source>
        <strain evidence="1 2">V1-29</strain>
    </source>
</reference>
<dbReference type="Pfam" id="PF11553">
    <property type="entry name" value="DUF3231"/>
    <property type="match status" value="2"/>
</dbReference>
<evidence type="ECO:0000313" key="2">
    <source>
        <dbReference type="Proteomes" id="UP000234748"/>
    </source>
</evidence>
<proteinExistence type="predicted"/>
<name>A0A2N5LZC4_9BACI</name>
<organism evidence="1 2">
    <name type="scientific">Peribacillus deserti</name>
    <dbReference type="NCBI Taxonomy" id="673318"/>
    <lineage>
        <taxon>Bacteria</taxon>
        <taxon>Bacillati</taxon>
        <taxon>Bacillota</taxon>
        <taxon>Bacilli</taxon>
        <taxon>Bacillales</taxon>
        <taxon>Bacillaceae</taxon>
        <taxon>Peribacillus</taxon>
    </lineage>
</organism>
<protein>
    <submittedName>
        <fullName evidence="1">Transcriptional regulator</fullName>
    </submittedName>
</protein>
<comment type="caution">
    <text evidence="1">The sequence shown here is derived from an EMBL/GenBank/DDBJ whole genome shotgun (WGS) entry which is preliminary data.</text>
</comment>
<sequence>MEQINHQEKINASEYGIIWSQYVNDSMSRCVLRYLLNDAKDEDTRALLQFALQLSETHIERTKQFLTQENYPIPIGFTDEDVTVNAPSLFTDTFKVVYLQIMTIHGLTRYAGATSVSIREDVRKYLIECTSQTLELYDRVTTVALSKGILSKPPTLNNKQKIDFIRKQNYLTGWFGKRRPINAIEISGAHLNMQKTMVKMVLELVFSQVCQSKEVREYFERARKLCKRHFHILGLMLEEENLHEPRIFESEVTDSTVPPFSDKLMLFHIATLLSAALGYYGEALSMSQRRDLSADYARMNMEIALIAEDGMNLLIENGWIEQPPLATEHQDLAKDK</sequence>
<dbReference type="EMBL" id="PGUY01000104">
    <property type="protein sequence ID" value="PLT27467.1"/>
    <property type="molecule type" value="Genomic_DNA"/>
</dbReference>
<evidence type="ECO:0000313" key="1">
    <source>
        <dbReference type="EMBL" id="PLT27467.1"/>
    </source>
</evidence>
<accession>A0A2N5LZC4</accession>
<dbReference type="OrthoDB" id="1675670at2"/>
<dbReference type="InterPro" id="IPR012347">
    <property type="entry name" value="Ferritin-like"/>
</dbReference>
<gene>
    <name evidence="1" type="ORF">CUU66_23685</name>
</gene>